<organism evidence="2 3">
    <name type="scientific">Mycolicibacterium agri</name>
    <name type="common">Mycobacterium agri</name>
    <dbReference type="NCBI Taxonomy" id="36811"/>
    <lineage>
        <taxon>Bacteria</taxon>
        <taxon>Bacillati</taxon>
        <taxon>Actinomycetota</taxon>
        <taxon>Actinomycetes</taxon>
        <taxon>Mycobacteriales</taxon>
        <taxon>Mycobacteriaceae</taxon>
        <taxon>Mycolicibacterium</taxon>
    </lineage>
</organism>
<evidence type="ECO:0000313" key="2">
    <source>
        <dbReference type="EMBL" id="GFG54602.1"/>
    </source>
</evidence>
<reference evidence="2 3" key="1">
    <citation type="journal article" date="2019" name="Emerg. Microbes Infect.">
        <title>Comprehensive subspecies identification of 175 nontuberculous mycobacteria species based on 7547 genomic profiles.</title>
        <authorList>
            <person name="Matsumoto Y."/>
            <person name="Kinjo T."/>
            <person name="Motooka D."/>
            <person name="Nabeya D."/>
            <person name="Jung N."/>
            <person name="Uechi K."/>
            <person name="Horii T."/>
            <person name="Iida T."/>
            <person name="Fujita J."/>
            <person name="Nakamura S."/>
        </authorList>
    </citation>
    <scope>NUCLEOTIDE SEQUENCE [LARGE SCALE GENOMIC DNA]</scope>
    <source>
        <strain evidence="2 3">JCM 6377</strain>
    </source>
</reference>
<evidence type="ECO:0000313" key="3">
    <source>
        <dbReference type="Proteomes" id="UP000465302"/>
    </source>
</evidence>
<proteinExistence type="predicted"/>
<gene>
    <name evidence="2" type="ORF">MAGR_60430</name>
</gene>
<name>A0A7I9WA77_MYCAG</name>
<protein>
    <submittedName>
        <fullName evidence="2">Uncharacterized protein</fullName>
    </submittedName>
</protein>
<evidence type="ECO:0000256" key="1">
    <source>
        <dbReference type="SAM" id="MobiDB-lite"/>
    </source>
</evidence>
<dbReference type="AlphaFoldDB" id="A0A7I9WA77"/>
<accession>A0A7I9WA77</accession>
<dbReference type="Proteomes" id="UP000465302">
    <property type="component" value="Unassembled WGS sequence"/>
</dbReference>
<feature type="compositionally biased region" description="Polar residues" evidence="1">
    <location>
        <begin position="200"/>
        <end position="211"/>
    </location>
</feature>
<comment type="caution">
    <text evidence="2">The sequence shown here is derived from an EMBL/GenBank/DDBJ whole genome shotgun (WGS) entry which is preliminary data.</text>
</comment>
<feature type="compositionally biased region" description="Basic and acidic residues" evidence="1">
    <location>
        <begin position="9"/>
        <end position="30"/>
    </location>
</feature>
<feature type="region of interest" description="Disordered" evidence="1">
    <location>
        <begin position="1"/>
        <end position="30"/>
    </location>
</feature>
<feature type="region of interest" description="Disordered" evidence="1">
    <location>
        <begin position="190"/>
        <end position="211"/>
    </location>
</feature>
<dbReference type="EMBL" id="BLKS01000001">
    <property type="protein sequence ID" value="GFG54602.1"/>
    <property type="molecule type" value="Genomic_DNA"/>
</dbReference>
<sequence>MKRATYKPWNREQEKMGSDAKPRRRPVEAIESRTQRSIECERRVRNALARLTKKGVPFTVEDVCDLAGVSKTFIYDKRRPLLTQAVILARDTSQNTPTEPATEELGAATASWRERAINAEALAKSLRNTLRDRDDRISDLIGQLFDPQGNHLAEQNAELRRLMRTLHEKLRAGEEENAKLRRSLASARANVKHERERNVTALTAGTSYSHS</sequence>